<evidence type="ECO:0000256" key="17">
    <source>
        <dbReference type="SAM" id="Phobius"/>
    </source>
</evidence>
<evidence type="ECO:0000256" key="5">
    <source>
        <dbReference type="ARBA" id="ARBA00022692"/>
    </source>
</evidence>
<feature type="domain" description="Gnk2-homologous" evidence="20">
    <location>
        <begin position="22"/>
        <end position="126"/>
    </location>
</feature>
<feature type="transmembrane region" description="Helical" evidence="17">
    <location>
        <begin position="265"/>
        <end position="288"/>
    </location>
</feature>
<keyword evidence="6 18" id="KW-0732">Signal</keyword>
<dbReference type="SMART" id="SM00220">
    <property type="entry name" value="S_TKc"/>
    <property type="match status" value="1"/>
</dbReference>
<proteinExistence type="predicted"/>
<keyword evidence="11 17" id="KW-1133">Transmembrane helix</keyword>
<feature type="domain" description="Protein kinase" evidence="19">
    <location>
        <begin position="324"/>
        <end position="485"/>
    </location>
</feature>
<dbReference type="OrthoDB" id="4062651at2759"/>
<dbReference type="InterPro" id="IPR011009">
    <property type="entry name" value="Kinase-like_dom_sf"/>
</dbReference>
<name>A0A8S0V4T5_OLEEU</name>
<evidence type="ECO:0000256" key="3">
    <source>
        <dbReference type="ARBA" id="ARBA00022527"/>
    </source>
</evidence>
<sequence length="485" mass="54113">MSSGKCLAFIFLSLTNFLPLVKSQSHWCLNNGSYTSNSTYKTNLDTLLSSISSNIDGNGFYNASNGENSDRVNAMALCRGDLQLDACRSCINNATNALLQLCPHQKEAIFWDESGQCMLRYSKEPIFGKLATYPLGAWYVLDNTTSPEKFNRDLRTLLDSLRSQAAYGGAFKKFAAANATGPDLLTIYGLAQCTPDLNSHDCSDCLIRLLEYISRCCSGRPGFASHCPSFLRCETYLFYDDTPQPAPPPPLQAPSGKDDNTTQTIIIVVVPIIVGLIVVLCIGIFLRVRQNHKSMEKLETHNEIRTLESLYYDFDTIRAATDNFSDANMLEQGGCGIVYKGKLQSGQQIAVKRLTMISGLGDLEFKNEVLLAARLQYKNLVMLLGFSSEGSDLFLIYEFVENGSLDHFLFDPINRSNVDWDRRYTIIRGVAKGILYLQENSRLRIIHCDLKASNILLDGEINPKILDFGMIRYSSKTKLMELLIG</sequence>
<dbReference type="InterPro" id="IPR008271">
    <property type="entry name" value="Ser/Thr_kinase_AS"/>
</dbReference>
<evidence type="ECO:0000256" key="12">
    <source>
        <dbReference type="ARBA" id="ARBA00023136"/>
    </source>
</evidence>
<comment type="catalytic activity">
    <reaction evidence="15">
        <text>L-threonyl-[protein] + ATP = O-phospho-L-threonyl-[protein] + ADP + H(+)</text>
        <dbReference type="Rhea" id="RHEA:46608"/>
        <dbReference type="Rhea" id="RHEA-COMP:11060"/>
        <dbReference type="Rhea" id="RHEA-COMP:11605"/>
        <dbReference type="ChEBI" id="CHEBI:15378"/>
        <dbReference type="ChEBI" id="CHEBI:30013"/>
        <dbReference type="ChEBI" id="CHEBI:30616"/>
        <dbReference type="ChEBI" id="CHEBI:61977"/>
        <dbReference type="ChEBI" id="CHEBI:456216"/>
        <dbReference type="EC" id="2.7.11.1"/>
    </reaction>
</comment>
<dbReference type="PROSITE" id="PS00108">
    <property type="entry name" value="PROTEIN_KINASE_ST"/>
    <property type="match status" value="1"/>
</dbReference>
<keyword evidence="3" id="KW-0723">Serine/threonine-protein kinase</keyword>
<dbReference type="FunFam" id="1.10.510.10:FF:001023">
    <property type="entry name" value="Os07g0541700 protein"/>
    <property type="match status" value="1"/>
</dbReference>
<reference evidence="21 22" key="1">
    <citation type="submission" date="2019-12" db="EMBL/GenBank/DDBJ databases">
        <authorList>
            <person name="Alioto T."/>
            <person name="Alioto T."/>
            <person name="Gomez Garrido J."/>
        </authorList>
    </citation>
    <scope>NUCLEOTIDE SEQUENCE [LARGE SCALE GENOMIC DNA]</scope>
</reference>
<evidence type="ECO:0000256" key="16">
    <source>
        <dbReference type="ARBA" id="ARBA00048679"/>
    </source>
</evidence>
<evidence type="ECO:0000256" key="11">
    <source>
        <dbReference type="ARBA" id="ARBA00022989"/>
    </source>
</evidence>
<evidence type="ECO:0000256" key="13">
    <source>
        <dbReference type="ARBA" id="ARBA00023170"/>
    </source>
</evidence>
<dbReference type="PROSITE" id="PS50011">
    <property type="entry name" value="PROTEIN_KINASE_DOM"/>
    <property type="match status" value="1"/>
</dbReference>
<dbReference type="InterPro" id="IPR000719">
    <property type="entry name" value="Prot_kinase_dom"/>
</dbReference>
<evidence type="ECO:0000256" key="18">
    <source>
        <dbReference type="SAM" id="SignalP"/>
    </source>
</evidence>
<comment type="subcellular location">
    <subcellularLocation>
        <location evidence="1">Membrane</location>
        <topology evidence="1">Single-pass membrane protein</topology>
    </subcellularLocation>
</comment>
<keyword evidence="13 21" id="KW-0675">Receptor</keyword>
<evidence type="ECO:0000313" key="21">
    <source>
        <dbReference type="EMBL" id="CAA3025079.1"/>
    </source>
</evidence>
<evidence type="ECO:0000259" key="19">
    <source>
        <dbReference type="PROSITE" id="PS50011"/>
    </source>
</evidence>
<evidence type="ECO:0000256" key="10">
    <source>
        <dbReference type="ARBA" id="ARBA00022840"/>
    </source>
</evidence>
<keyword evidence="14" id="KW-0325">Glycoprotein</keyword>
<evidence type="ECO:0000256" key="1">
    <source>
        <dbReference type="ARBA" id="ARBA00004167"/>
    </source>
</evidence>
<evidence type="ECO:0000256" key="7">
    <source>
        <dbReference type="ARBA" id="ARBA00022737"/>
    </source>
</evidence>
<dbReference type="PROSITE" id="PS51473">
    <property type="entry name" value="GNK2"/>
    <property type="match status" value="2"/>
</dbReference>
<evidence type="ECO:0000256" key="15">
    <source>
        <dbReference type="ARBA" id="ARBA00047899"/>
    </source>
</evidence>
<dbReference type="InterPro" id="IPR001245">
    <property type="entry name" value="Ser-Thr/Tyr_kinase_cat_dom"/>
</dbReference>
<keyword evidence="5 17" id="KW-0812">Transmembrane</keyword>
<dbReference type="GO" id="GO:0005524">
    <property type="term" value="F:ATP binding"/>
    <property type="evidence" value="ECO:0007669"/>
    <property type="project" value="UniProtKB-KW"/>
</dbReference>
<dbReference type="Gramene" id="OE9A096112T1">
    <property type="protein sequence ID" value="OE9A096112C1"/>
    <property type="gene ID" value="OE9A096112"/>
</dbReference>
<dbReference type="GO" id="GO:0005886">
    <property type="term" value="C:plasma membrane"/>
    <property type="evidence" value="ECO:0007669"/>
    <property type="project" value="TreeGrafter"/>
</dbReference>
<accession>A0A8S0V4T5</accession>
<dbReference type="Pfam" id="PF07714">
    <property type="entry name" value="PK_Tyr_Ser-Thr"/>
    <property type="match status" value="1"/>
</dbReference>
<keyword evidence="4" id="KW-0808">Transferase</keyword>
<evidence type="ECO:0000256" key="2">
    <source>
        <dbReference type="ARBA" id="ARBA00012513"/>
    </source>
</evidence>
<dbReference type="InterPro" id="IPR002902">
    <property type="entry name" value="GNK2"/>
</dbReference>
<dbReference type="InterPro" id="IPR038408">
    <property type="entry name" value="GNK2_sf"/>
</dbReference>
<dbReference type="EMBL" id="CACTIH010009124">
    <property type="protein sequence ID" value="CAA3025079.1"/>
    <property type="molecule type" value="Genomic_DNA"/>
</dbReference>
<evidence type="ECO:0000256" key="6">
    <source>
        <dbReference type="ARBA" id="ARBA00022729"/>
    </source>
</evidence>
<keyword evidence="22" id="KW-1185">Reference proteome</keyword>
<feature type="domain" description="Gnk2-homologous" evidence="20">
    <location>
        <begin position="132"/>
        <end position="244"/>
    </location>
</feature>
<dbReference type="Gene3D" id="1.10.510.10">
    <property type="entry name" value="Transferase(Phosphotransferase) domain 1"/>
    <property type="match status" value="1"/>
</dbReference>
<keyword evidence="8" id="KW-0547">Nucleotide-binding</keyword>
<keyword evidence="9 21" id="KW-0418">Kinase</keyword>
<dbReference type="Gene3D" id="3.30.200.20">
    <property type="entry name" value="Phosphorylase Kinase, domain 1"/>
    <property type="match status" value="1"/>
</dbReference>
<dbReference type="FunFam" id="3.30.430.20:FF:000003">
    <property type="entry name" value="Cysteine-rich RLK (RECEPTOR-like protein kinase) 10"/>
    <property type="match status" value="1"/>
</dbReference>
<dbReference type="PANTHER" id="PTHR27002">
    <property type="entry name" value="RECEPTOR-LIKE SERINE/THREONINE-PROTEIN KINASE SD1-8"/>
    <property type="match status" value="1"/>
</dbReference>
<feature type="signal peptide" evidence="18">
    <location>
        <begin position="1"/>
        <end position="23"/>
    </location>
</feature>
<dbReference type="CDD" id="cd23509">
    <property type="entry name" value="Gnk2-like"/>
    <property type="match status" value="2"/>
</dbReference>
<evidence type="ECO:0000256" key="4">
    <source>
        <dbReference type="ARBA" id="ARBA00022679"/>
    </source>
</evidence>
<dbReference type="GO" id="GO:0004674">
    <property type="term" value="F:protein serine/threonine kinase activity"/>
    <property type="evidence" value="ECO:0007669"/>
    <property type="project" value="UniProtKB-KW"/>
</dbReference>
<keyword evidence="10" id="KW-0067">ATP-binding</keyword>
<evidence type="ECO:0000256" key="14">
    <source>
        <dbReference type="ARBA" id="ARBA00023180"/>
    </source>
</evidence>
<dbReference type="SUPFAM" id="SSF56112">
    <property type="entry name" value="Protein kinase-like (PK-like)"/>
    <property type="match status" value="1"/>
</dbReference>
<dbReference type="Proteomes" id="UP000594638">
    <property type="component" value="Unassembled WGS sequence"/>
</dbReference>
<evidence type="ECO:0000259" key="20">
    <source>
        <dbReference type="PROSITE" id="PS51473"/>
    </source>
</evidence>
<evidence type="ECO:0000256" key="9">
    <source>
        <dbReference type="ARBA" id="ARBA00022777"/>
    </source>
</evidence>
<dbReference type="PANTHER" id="PTHR27002:SF1074">
    <property type="entry name" value="CYSTEINE-RICH RECEPTOR-KINASE-LIKE PROTEIN"/>
    <property type="match status" value="1"/>
</dbReference>
<evidence type="ECO:0000313" key="22">
    <source>
        <dbReference type="Proteomes" id="UP000594638"/>
    </source>
</evidence>
<protein>
    <recommendedName>
        <fullName evidence="2">non-specific serine/threonine protein kinase</fullName>
        <ecNumber evidence="2">2.7.11.1</ecNumber>
    </recommendedName>
</protein>
<gene>
    <name evidence="21" type="ORF">OLEA9_A096112</name>
</gene>
<evidence type="ECO:0000256" key="8">
    <source>
        <dbReference type="ARBA" id="ARBA00022741"/>
    </source>
</evidence>
<dbReference type="Pfam" id="PF01657">
    <property type="entry name" value="Stress-antifung"/>
    <property type="match status" value="2"/>
</dbReference>
<comment type="catalytic activity">
    <reaction evidence="16">
        <text>L-seryl-[protein] + ATP = O-phospho-L-seryl-[protein] + ADP + H(+)</text>
        <dbReference type="Rhea" id="RHEA:17989"/>
        <dbReference type="Rhea" id="RHEA-COMP:9863"/>
        <dbReference type="Rhea" id="RHEA-COMP:11604"/>
        <dbReference type="ChEBI" id="CHEBI:15378"/>
        <dbReference type="ChEBI" id="CHEBI:29999"/>
        <dbReference type="ChEBI" id="CHEBI:30616"/>
        <dbReference type="ChEBI" id="CHEBI:83421"/>
        <dbReference type="ChEBI" id="CHEBI:456216"/>
        <dbReference type="EC" id="2.7.11.1"/>
    </reaction>
</comment>
<comment type="caution">
    <text evidence="21">The sequence shown here is derived from an EMBL/GenBank/DDBJ whole genome shotgun (WGS) entry which is preliminary data.</text>
</comment>
<dbReference type="EC" id="2.7.11.1" evidence="2"/>
<keyword evidence="12 17" id="KW-0472">Membrane</keyword>
<dbReference type="Gene3D" id="3.30.430.20">
    <property type="entry name" value="Gnk2 domain, C-X8-C-X2-C motif"/>
    <property type="match status" value="2"/>
</dbReference>
<keyword evidence="7" id="KW-0677">Repeat</keyword>
<dbReference type="AlphaFoldDB" id="A0A8S0V4T5"/>
<feature type="chain" id="PRO_5035738498" description="non-specific serine/threonine protein kinase" evidence="18">
    <location>
        <begin position="24"/>
        <end position="485"/>
    </location>
</feature>
<organism evidence="21 22">
    <name type="scientific">Olea europaea subsp. europaea</name>
    <dbReference type="NCBI Taxonomy" id="158383"/>
    <lineage>
        <taxon>Eukaryota</taxon>
        <taxon>Viridiplantae</taxon>
        <taxon>Streptophyta</taxon>
        <taxon>Embryophyta</taxon>
        <taxon>Tracheophyta</taxon>
        <taxon>Spermatophyta</taxon>
        <taxon>Magnoliopsida</taxon>
        <taxon>eudicotyledons</taxon>
        <taxon>Gunneridae</taxon>
        <taxon>Pentapetalae</taxon>
        <taxon>asterids</taxon>
        <taxon>lamiids</taxon>
        <taxon>Lamiales</taxon>
        <taxon>Oleaceae</taxon>
        <taxon>Oleeae</taxon>
        <taxon>Olea</taxon>
    </lineage>
</organism>